<organism evidence="2 3">
    <name type="scientific">Bathycoccus prasinos</name>
    <dbReference type="NCBI Taxonomy" id="41875"/>
    <lineage>
        <taxon>Eukaryota</taxon>
        <taxon>Viridiplantae</taxon>
        <taxon>Chlorophyta</taxon>
        <taxon>Mamiellophyceae</taxon>
        <taxon>Mamiellales</taxon>
        <taxon>Bathycoccaceae</taxon>
        <taxon>Bathycoccus</taxon>
    </lineage>
</organism>
<keyword evidence="3" id="KW-1185">Reference proteome</keyword>
<evidence type="ECO:0000313" key="2">
    <source>
        <dbReference type="EMBL" id="CCO20098.1"/>
    </source>
</evidence>
<feature type="signal peptide" evidence="1">
    <location>
        <begin position="1"/>
        <end position="17"/>
    </location>
</feature>
<dbReference type="InterPro" id="IPR036418">
    <property type="entry name" value="Cyt_c_oxidase_su6a_sf"/>
</dbReference>
<name>K8FD39_9CHLO</name>
<dbReference type="KEGG" id="bpg:Bathy16g01340"/>
<evidence type="ECO:0000256" key="1">
    <source>
        <dbReference type="SAM" id="SignalP"/>
    </source>
</evidence>
<evidence type="ECO:0000313" key="3">
    <source>
        <dbReference type="Proteomes" id="UP000198341"/>
    </source>
</evidence>
<dbReference type="Proteomes" id="UP000198341">
    <property type="component" value="Chromosome 16"/>
</dbReference>
<dbReference type="EMBL" id="FO082263">
    <property type="protein sequence ID" value="CCO20098.1"/>
    <property type="molecule type" value="Genomic_DNA"/>
</dbReference>
<accession>K8FD39</accession>
<dbReference type="STRING" id="41875.K8FD39"/>
<dbReference type="SUPFAM" id="SSF81411">
    <property type="entry name" value="Mitochondrial cytochrome c oxidase subunit VIa"/>
    <property type="match status" value="1"/>
</dbReference>
<gene>
    <name evidence="2" type="ordered locus">Bathy16g01340</name>
</gene>
<protein>
    <submittedName>
        <fullName evidence="2">Uncharacterized protein</fullName>
    </submittedName>
</protein>
<dbReference type="eggNOG" id="KOG3469">
    <property type="taxonomic scope" value="Eukaryota"/>
</dbReference>
<feature type="chain" id="PRO_5003920022" evidence="1">
    <location>
        <begin position="18"/>
        <end position="67"/>
    </location>
</feature>
<keyword evidence="1" id="KW-0732">Signal</keyword>
<dbReference type="RefSeq" id="XP_007508481.1">
    <property type="nucleotide sequence ID" value="XM_007508419.1"/>
</dbReference>
<dbReference type="GeneID" id="19011222"/>
<dbReference type="Gene3D" id="4.10.95.10">
    <property type="entry name" value="Cytochrome c oxidase, subunit VIa"/>
    <property type="match status" value="1"/>
</dbReference>
<dbReference type="OrthoDB" id="5947505at2759"/>
<sequence length="67" mass="7657">MNKWRTVTFLAIPACAAFGVYSFATAEHGHGEEQPAYSYLKRRSREQWPWGGDLGLFEYPHKEDGGH</sequence>
<dbReference type="AlphaFoldDB" id="K8FD39"/>
<reference evidence="2 3" key="1">
    <citation type="submission" date="2011-10" db="EMBL/GenBank/DDBJ databases">
        <authorList>
            <person name="Genoscope - CEA"/>
        </authorList>
    </citation>
    <scope>NUCLEOTIDE SEQUENCE [LARGE SCALE GENOMIC DNA]</scope>
    <source>
        <strain evidence="2 3">RCC 1105</strain>
    </source>
</reference>
<proteinExistence type="predicted"/>